<dbReference type="Gene3D" id="2.60.40.10">
    <property type="entry name" value="Immunoglobulins"/>
    <property type="match status" value="1"/>
</dbReference>
<evidence type="ECO:0000256" key="2">
    <source>
        <dbReference type="ARBA" id="ARBA00023136"/>
    </source>
</evidence>
<evidence type="ECO:0000256" key="3">
    <source>
        <dbReference type="ARBA" id="ARBA00023319"/>
    </source>
</evidence>
<evidence type="ECO:0000256" key="5">
    <source>
        <dbReference type="SAM" id="SignalP"/>
    </source>
</evidence>
<dbReference type="PANTHER" id="PTHR24100:SF151">
    <property type="entry name" value="ICOS LIGAND"/>
    <property type="match status" value="1"/>
</dbReference>
<protein>
    <recommendedName>
        <fullName evidence="6">Ig-like domain-containing protein</fullName>
    </recommendedName>
</protein>
<name>A0AAV9SAU1_9TELE</name>
<dbReference type="SUPFAM" id="SSF48726">
    <property type="entry name" value="Immunoglobulin"/>
    <property type="match status" value="1"/>
</dbReference>
<dbReference type="SMART" id="SM00406">
    <property type="entry name" value="IGv"/>
    <property type="match status" value="1"/>
</dbReference>
<dbReference type="GO" id="GO:0009897">
    <property type="term" value="C:external side of plasma membrane"/>
    <property type="evidence" value="ECO:0007669"/>
    <property type="project" value="TreeGrafter"/>
</dbReference>
<dbReference type="Pfam" id="PF07686">
    <property type="entry name" value="V-set"/>
    <property type="match status" value="1"/>
</dbReference>
<dbReference type="GO" id="GO:0005102">
    <property type="term" value="F:signaling receptor binding"/>
    <property type="evidence" value="ECO:0007669"/>
    <property type="project" value="TreeGrafter"/>
</dbReference>
<dbReference type="InterPro" id="IPR050504">
    <property type="entry name" value="IgSF_BTN/MOG"/>
</dbReference>
<dbReference type="GO" id="GO:0050852">
    <property type="term" value="P:T cell receptor signaling pathway"/>
    <property type="evidence" value="ECO:0007669"/>
    <property type="project" value="TreeGrafter"/>
</dbReference>
<organism evidence="7 8">
    <name type="scientific">Crenichthys baileyi</name>
    <name type="common">White River springfish</name>
    <dbReference type="NCBI Taxonomy" id="28760"/>
    <lineage>
        <taxon>Eukaryota</taxon>
        <taxon>Metazoa</taxon>
        <taxon>Chordata</taxon>
        <taxon>Craniata</taxon>
        <taxon>Vertebrata</taxon>
        <taxon>Euteleostomi</taxon>
        <taxon>Actinopterygii</taxon>
        <taxon>Neopterygii</taxon>
        <taxon>Teleostei</taxon>
        <taxon>Neoteleostei</taxon>
        <taxon>Acanthomorphata</taxon>
        <taxon>Ovalentaria</taxon>
        <taxon>Atherinomorphae</taxon>
        <taxon>Cyprinodontiformes</taxon>
        <taxon>Goodeidae</taxon>
        <taxon>Crenichthys</taxon>
    </lineage>
</organism>
<accession>A0AAV9SAU1</accession>
<evidence type="ECO:0000313" key="8">
    <source>
        <dbReference type="Proteomes" id="UP001311232"/>
    </source>
</evidence>
<dbReference type="GO" id="GO:0001817">
    <property type="term" value="P:regulation of cytokine production"/>
    <property type="evidence" value="ECO:0007669"/>
    <property type="project" value="TreeGrafter"/>
</dbReference>
<comment type="caution">
    <text evidence="7">The sequence shown here is derived from an EMBL/GenBank/DDBJ whole genome shotgun (WGS) entry which is preliminary data.</text>
</comment>
<feature type="signal peptide" evidence="5">
    <location>
        <begin position="1"/>
        <end position="20"/>
    </location>
</feature>
<proteinExistence type="predicted"/>
<dbReference type="InterPro" id="IPR036179">
    <property type="entry name" value="Ig-like_dom_sf"/>
</dbReference>
<dbReference type="InterPro" id="IPR013106">
    <property type="entry name" value="Ig_V-set"/>
</dbReference>
<dbReference type="PROSITE" id="PS50835">
    <property type="entry name" value="IG_LIKE"/>
    <property type="match status" value="1"/>
</dbReference>
<dbReference type="InterPro" id="IPR003599">
    <property type="entry name" value="Ig_sub"/>
</dbReference>
<dbReference type="Proteomes" id="UP001311232">
    <property type="component" value="Unassembled WGS sequence"/>
</dbReference>
<keyword evidence="8" id="KW-1185">Reference proteome</keyword>
<feature type="chain" id="PRO_5043575283" description="Ig-like domain-containing protein" evidence="5">
    <location>
        <begin position="21"/>
        <end position="209"/>
    </location>
</feature>
<sequence length="209" mass="24469">MVLLAVFLLLMLTGSQLAGALVFEIRIKVLQGRSVTLPCRAPNRVDPIKYLEWSRTDQKMAYILLYRDQHVYSDFQDRAFKDRVDLVDKEMKEGEVSLLLRNATTADNGVYECRVVQSVTIRQKRAVMTFEPNMIIKLRVVEEHKIHESDDYSWDYPRRNQDEEDEDKDIQQYIALLLPGAVVMIFLLALITCKFFRSLLMMRYKPVSK</sequence>
<dbReference type="EMBL" id="JAHHUM010000626">
    <property type="protein sequence ID" value="KAK5618358.1"/>
    <property type="molecule type" value="Genomic_DNA"/>
</dbReference>
<evidence type="ECO:0000259" key="6">
    <source>
        <dbReference type="PROSITE" id="PS50835"/>
    </source>
</evidence>
<comment type="subcellular location">
    <subcellularLocation>
        <location evidence="1">Membrane</location>
    </subcellularLocation>
</comment>
<keyword evidence="2 4" id="KW-0472">Membrane</keyword>
<keyword evidence="4" id="KW-1133">Transmembrane helix</keyword>
<reference evidence="7 8" key="1">
    <citation type="submission" date="2021-06" db="EMBL/GenBank/DDBJ databases">
        <authorList>
            <person name="Palmer J.M."/>
        </authorList>
    </citation>
    <scope>NUCLEOTIDE SEQUENCE [LARGE SCALE GENOMIC DNA]</scope>
    <source>
        <strain evidence="7 8">MEX-2019</strain>
        <tissue evidence="7">Muscle</tissue>
    </source>
</reference>
<keyword evidence="4" id="KW-0812">Transmembrane</keyword>
<gene>
    <name evidence="7" type="ORF">CRENBAI_019430</name>
</gene>
<dbReference type="InterPro" id="IPR007110">
    <property type="entry name" value="Ig-like_dom"/>
</dbReference>
<keyword evidence="5" id="KW-0732">Signal</keyword>
<feature type="transmembrane region" description="Helical" evidence="4">
    <location>
        <begin position="173"/>
        <end position="196"/>
    </location>
</feature>
<evidence type="ECO:0000313" key="7">
    <source>
        <dbReference type="EMBL" id="KAK5618358.1"/>
    </source>
</evidence>
<evidence type="ECO:0000256" key="4">
    <source>
        <dbReference type="SAM" id="Phobius"/>
    </source>
</evidence>
<dbReference type="AlphaFoldDB" id="A0AAV9SAU1"/>
<feature type="domain" description="Ig-like" evidence="6">
    <location>
        <begin position="31"/>
        <end position="129"/>
    </location>
</feature>
<evidence type="ECO:0000256" key="1">
    <source>
        <dbReference type="ARBA" id="ARBA00004370"/>
    </source>
</evidence>
<dbReference type="PANTHER" id="PTHR24100">
    <property type="entry name" value="BUTYROPHILIN"/>
    <property type="match status" value="1"/>
</dbReference>
<dbReference type="InterPro" id="IPR013783">
    <property type="entry name" value="Ig-like_fold"/>
</dbReference>
<dbReference type="SMART" id="SM00409">
    <property type="entry name" value="IG"/>
    <property type="match status" value="1"/>
</dbReference>
<keyword evidence="3" id="KW-0393">Immunoglobulin domain</keyword>